<dbReference type="AlphaFoldDB" id="A0AAW4PX37"/>
<keyword evidence="3" id="KW-1185">Reference proteome</keyword>
<evidence type="ECO:0000313" key="2">
    <source>
        <dbReference type="EMBL" id="MBX0325870.1"/>
    </source>
</evidence>
<dbReference type="RefSeq" id="WP_220620730.1">
    <property type="nucleotide sequence ID" value="NZ_RKLR01000021.1"/>
</dbReference>
<name>A0AAW4PX37_9EURY</name>
<dbReference type="GO" id="GO:0016491">
    <property type="term" value="F:oxidoreductase activity"/>
    <property type="evidence" value="ECO:0007669"/>
    <property type="project" value="InterPro"/>
</dbReference>
<dbReference type="Proteomes" id="UP001430377">
    <property type="component" value="Unassembled WGS sequence"/>
</dbReference>
<dbReference type="InterPro" id="IPR000358">
    <property type="entry name" value="RNR_small_fam"/>
</dbReference>
<comment type="caution">
    <text evidence="2">The sequence shown here is derived from an EMBL/GenBank/DDBJ whole genome shotgun (WGS) entry which is preliminary data.</text>
</comment>
<sequence>MTAENEDRAMRYFRHAVVNHWNPYELDLAADIDTLTGLSRRAFTQVRALVAMFGAGEENVTEELTSLAAIIDGESDQRFVANHMYEEAKHAAFFDRYWSLAIEPAEIAREMDPTLPTADRWFSEPYESVFDRTARAMRRLLDADTPANRARAYCHYHLTVEGVLGQTGFHAIEATFGPRTDGPSLSGLVEGTTAVRRDEGRHVGYGMDRLADLLRNEDIDRSLIEATVADLADPVDAVVETMGWKHLPGPDSEDLSAFAGQQRRDRLQQLPDGNDPERTVGE</sequence>
<reference evidence="2 3" key="1">
    <citation type="submission" date="2021-06" db="EMBL/GenBank/DDBJ databases">
        <title>Halomicroarcula sp. a new haloarchaeum isolated from saline soil.</title>
        <authorList>
            <person name="Duran-Viseras A."/>
            <person name="Sanchez-Porro C."/>
            <person name="Ventosa A."/>
        </authorList>
    </citation>
    <scope>NUCLEOTIDE SEQUENCE [LARGE SCALE GENOMIC DNA]</scope>
    <source>
        <strain evidence="2 3">F13</strain>
    </source>
</reference>
<evidence type="ECO:0000313" key="3">
    <source>
        <dbReference type="Proteomes" id="UP001430377"/>
    </source>
</evidence>
<evidence type="ECO:0000256" key="1">
    <source>
        <dbReference type="SAM" id="MobiDB-lite"/>
    </source>
</evidence>
<dbReference type="InterPro" id="IPR009078">
    <property type="entry name" value="Ferritin-like_SF"/>
</dbReference>
<organism evidence="2 3">
    <name type="scientific">Haloarcula rubra</name>
    <dbReference type="NCBI Taxonomy" id="2487747"/>
    <lineage>
        <taxon>Archaea</taxon>
        <taxon>Methanobacteriati</taxon>
        <taxon>Methanobacteriota</taxon>
        <taxon>Stenosarchaea group</taxon>
        <taxon>Halobacteria</taxon>
        <taxon>Halobacteriales</taxon>
        <taxon>Haloarculaceae</taxon>
        <taxon>Haloarcula</taxon>
    </lineage>
</organism>
<protein>
    <submittedName>
        <fullName evidence="2">Ribonucleotide-diphosphate reductase subunit beta</fullName>
    </submittedName>
</protein>
<dbReference type="GO" id="GO:0009263">
    <property type="term" value="P:deoxyribonucleotide biosynthetic process"/>
    <property type="evidence" value="ECO:0007669"/>
    <property type="project" value="InterPro"/>
</dbReference>
<dbReference type="SUPFAM" id="SSF47240">
    <property type="entry name" value="Ferritin-like"/>
    <property type="match status" value="1"/>
</dbReference>
<accession>A0AAW4PX37</accession>
<dbReference type="EMBL" id="RKLR01000021">
    <property type="protein sequence ID" value="MBX0325870.1"/>
    <property type="molecule type" value="Genomic_DNA"/>
</dbReference>
<dbReference type="Gene3D" id="1.10.620.20">
    <property type="entry name" value="Ribonucleotide Reductase, subunit A"/>
    <property type="match status" value="1"/>
</dbReference>
<gene>
    <name evidence="2" type="ORF">EGH21_22900</name>
</gene>
<feature type="region of interest" description="Disordered" evidence="1">
    <location>
        <begin position="246"/>
        <end position="282"/>
    </location>
</feature>
<proteinExistence type="predicted"/>
<dbReference type="InterPro" id="IPR012348">
    <property type="entry name" value="RNR-like"/>
</dbReference>
<dbReference type="Pfam" id="PF00268">
    <property type="entry name" value="Ribonuc_red_sm"/>
    <property type="match status" value="1"/>
</dbReference>